<feature type="coiled-coil region" evidence="6">
    <location>
        <begin position="4"/>
        <end position="31"/>
    </location>
</feature>
<dbReference type="AlphaFoldDB" id="A0A2A2H2A5"/>
<evidence type="ECO:0000313" key="8">
    <source>
        <dbReference type="EMBL" id="PAV03413.1"/>
    </source>
</evidence>
<keyword evidence="4" id="KW-0808">Transferase</keyword>
<keyword evidence="3" id="KW-0597">Phosphoprotein</keyword>
<dbReference type="InterPro" id="IPR003594">
    <property type="entry name" value="HATPase_dom"/>
</dbReference>
<evidence type="ECO:0000256" key="6">
    <source>
        <dbReference type="SAM" id="Coils"/>
    </source>
</evidence>
<accession>A0A2A2H2A5</accession>
<evidence type="ECO:0000256" key="5">
    <source>
        <dbReference type="ARBA" id="ARBA00022777"/>
    </source>
</evidence>
<dbReference type="PRINTS" id="PR00344">
    <property type="entry name" value="BCTRLSENSOR"/>
</dbReference>
<dbReference type="Gene3D" id="3.30.450.20">
    <property type="entry name" value="PAS domain"/>
    <property type="match status" value="1"/>
</dbReference>
<evidence type="ECO:0000256" key="3">
    <source>
        <dbReference type="ARBA" id="ARBA00022553"/>
    </source>
</evidence>
<dbReference type="GO" id="GO:0000155">
    <property type="term" value="F:phosphorelay sensor kinase activity"/>
    <property type="evidence" value="ECO:0007669"/>
    <property type="project" value="InterPro"/>
</dbReference>
<dbReference type="Gene3D" id="3.30.565.10">
    <property type="entry name" value="Histidine kinase-like ATPase, C-terminal domain"/>
    <property type="match status" value="1"/>
</dbReference>
<dbReference type="SUPFAM" id="SSF55874">
    <property type="entry name" value="ATPase domain of HSP90 chaperone/DNA topoisomerase II/histidine kinase"/>
    <property type="match status" value="1"/>
</dbReference>
<dbReference type="EC" id="2.7.13.3" evidence="2"/>
<dbReference type="PANTHER" id="PTHR43304">
    <property type="entry name" value="PHYTOCHROME-LIKE PROTEIN CPH1"/>
    <property type="match status" value="1"/>
</dbReference>
<dbReference type="EMBL" id="LMVM01000038">
    <property type="protein sequence ID" value="PAV03413.1"/>
    <property type="molecule type" value="Genomic_DNA"/>
</dbReference>
<keyword evidence="6" id="KW-0175">Coiled coil</keyword>
<dbReference type="InterPro" id="IPR036097">
    <property type="entry name" value="HisK_dim/P_sf"/>
</dbReference>
<evidence type="ECO:0000259" key="7">
    <source>
        <dbReference type="PROSITE" id="PS50109"/>
    </source>
</evidence>
<comment type="catalytic activity">
    <reaction evidence="1">
        <text>ATP + protein L-histidine = ADP + protein N-phospho-L-histidine.</text>
        <dbReference type="EC" id="2.7.13.3"/>
    </reaction>
</comment>
<dbReference type="Pfam" id="PF00512">
    <property type="entry name" value="HisKA"/>
    <property type="match status" value="1"/>
</dbReference>
<dbReference type="InterPro" id="IPR052162">
    <property type="entry name" value="Sensor_kinase/Photoreceptor"/>
</dbReference>
<dbReference type="SUPFAM" id="SSF47384">
    <property type="entry name" value="Homodimeric domain of signal transducing histidine kinase"/>
    <property type="match status" value="1"/>
</dbReference>
<proteinExistence type="predicted"/>
<protein>
    <recommendedName>
        <fullName evidence="2">histidine kinase</fullName>
        <ecNumber evidence="2">2.7.13.3</ecNumber>
    </recommendedName>
</protein>
<dbReference type="InterPro" id="IPR035965">
    <property type="entry name" value="PAS-like_dom_sf"/>
</dbReference>
<dbReference type="InterPro" id="IPR004358">
    <property type="entry name" value="Sig_transdc_His_kin-like_C"/>
</dbReference>
<dbReference type="SMART" id="SM00388">
    <property type="entry name" value="HisKA"/>
    <property type="match status" value="1"/>
</dbReference>
<dbReference type="Proteomes" id="UP000217784">
    <property type="component" value="Unassembled WGS sequence"/>
</dbReference>
<organism evidence="8 9">
    <name type="scientific">Methanobacterium bryantii</name>
    <dbReference type="NCBI Taxonomy" id="2161"/>
    <lineage>
        <taxon>Archaea</taxon>
        <taxon>Methanobacteriati</taxon>
        <taxon>Methanobacteriota</taxon>
        <taxon>Methanomada group</taxon>
        <taxon>Methanobacteria</taxon>
        <taxon>Methanobacteriales</taxon>
        <taxon>Methanobacteriaceae</taxon>
        <taxon>Methanobacterium</taxon>
    </lineage>
</organism>
<evidence type="ECO:0000256" key="2">
    <source>
        <dbReference type="ARBA" id="ARBA00012438"/>
    </source>
</evidence>
<dbReference type="SMART" id="SM00091">
    <property type="entry name" value="PAS"/>
    <property type="match status" value="1"/>
</dbReference>
<dbReference type="RefSeq" id="WP_069585251.1">
    <property type="nucleotide sequence ID" value="NZ_LMVM01000038.1"/>
</dbReference>
<dbReference type="PANTHER" id="PTHR43304:SF1">
    <property type="entry name" value="PAC DOMAIN-CONTAINING PROTEIN"/>
    <property type="match status" value="1"/>
</dbReference>
<feature type="domain" description="Histidine kinase" evidence="7">
    <location>
        <begin position="189"/>
        <end position="405"/>
    </location>
</feature>
<keyword evidence="5" id="KW-0418">Kinase</keyword>
<evidence type="ECO:0000313" key="9">
    <source>
        <dbReference type="Proteomes" id="UP000217784"/>
    </source>
</evidence>
<name>A0A2A2H2A5_METBR</name>
<dbReference type="SUPFAM" id="SSF55785">
    <property type="entry name" value="PYP-like sensor domain (PAS domain)"/>
    <property type="match status" value="1"/>
</dbReference>
<gene>
    <name evidence="8" type="ORF">ASJ80_00195</name>
</gene>
<dbReference type="NCBIfam" id="TIGR00229">
    <property type="entry name" value="sensory_box"/>
    <property type="match status" value="1"/>
</dbReference>
<dbReference type="FunFam" id="3.30.565.10:FF:000006">
    <property type="entry name" value="Sensor histidine kinase WalK"/>
    <property type="match status" value="1"/>
</dbReference>
<comment type="caution">
    <text evidence="8">The sequence shown here is derived from an EMBL/GenBank/DDBJ whole genome shotgun (WGS) entry which is preliminary data.</text>
</comment>
<dbReference type="InterPro" id="IPR036890">
    <property type="entry name" value="HATPase_C_sf"/>
</dbReference>
<reference evidence="8 9" key="1">
    <citation type="journal article" date="2017" name="BMC Genomics">
        <title>Genomic analysis of methanogenic archaea reveals a shift towards energy conservation.</title>
        <authorList>
            <person name="Gilmore S.P."/>
            <person name="Henske J.K."/>
            <person name="Sexton J.A."/>
            <person name="Solomon K.V."/>
            <person name="Seppala S."/>
            <person name="Yoo J.I."/>
            <person name="Huyett L.M."/>
            <person name="Pressman A."/>
            <person name="Cogan J.Z."/>
            <person name="Kivenson V."/>
            <person name="Peng X."/>
            <person name="Tan Y."/>
            <person name="Valentine D.L."/>
            <person name="O'Malley M.A."/>
        </authorList>
    </citation>
    <scope>NUCLEOTIDE SEQUENCE [LARGE SCALE GENOMIC DNA]</scope>
    <source>
        <strain evidence="8 9">M.o.H.</strain>
    </source>
</reference>
<dbReference type="Pfam" id="PF13426">
    <property type="entry name" value="PAS_9"/>
    <property type="match status" value="1"/>
</dbReference>
<dbReference type="OrthoDB" id="141807at2157"/>
<dbReference type="SMART" id="SM00387">
    <property type="entry name" value="HATPase_c"/>
    <property type="match status" value="1"/>
</dbReference>
<dbReference type="InterPro" id="IPR003661">
    <property type="entry name" value="HisK_dim/P_dom"/>
</dbReference>
<keyword evidence="9" id="KW-1185">Reference proteome</keyword>
<dbReference type="CDD" id="cd00082">
    <property type="entry name" value="HisKA"/>
    <property type="match status" value="1"/>
</dbReference>
<dbReference type="PROSITE" id="PS50109">
    <property type="entry name" value="HIS_KIN"/>
    <property type="match status" value="1"/>
</dbReference>
<evidence type="ECO:0000256" key="1">
    <source>
        <dbReference type="ARBA" id="ARBA00000085"/>
    </source>
</evidence>
<dbReference type="Gene3D" id="1.10.287.130">
    <property type="match status" value="1"/>
</dbReference>
<evidence type="ECO:0000256" key="4">
    <source>
        <dbReference type="ARBA" id="ARBA00022679"/>
    </source>
</evidence>
<dbReference type="InterPro" id="IPR005467">
    <property type="entry name" value="His_kinase_dom"/>
</dbReference>
<dbReference type="InterPro" id="IPR000014">
    <property type="entry name" value="PAS"/>
</dbReference>
<dbReference type="CDD" id="cd00130">
    <property type="entry name" value="PAS"/>
    <property type="match status" value="1"/>
</dbReference>
<feature type="coiled-coil region" evidence="6">
    <location>
        <begin position="159"/>
        <end position="186"/>
    </location>
</feature>
<sequence>MNKSDECSKELEKLRLRLAEAEETLNAIQNGQVDAVVVNGSKGTQVFTLEGSDYAYRILIEDMNEGVALLTMDLSIYYCNSKLASMFDMPLENMIGKPITDFIFLNQLKECKIPIESGSDSSCKEEISIESADGTLVTFQINISFLKKIDGYYLIVTDLTEQKKAEQELHNLLKDLERSNKELQQFAYVSSHDLQEPLRTIASFTQLLERRYKGKFDSDADEFMDYIVEAAKRMQRMIIDLLEYSRVSMNQEEFEEIDTAEVLDEALFNLRGTVENNNAIITHDDLPKVTADKNQLVKIFQNLISNAIKFKKENEQPKIHISAKKDPQKNQYVFSIQDNGIGMDSQYAERIFTLFQRLHTRDEYQGTGIGLSVAKKIVERHGGCIWVESELGVGSTFYFTLPTDPKIN</sequence>
<dbReference type="Pfam" id="PF02518">
    <property type="entry name" value="HATPase_c"/>
    <property type="match status" value="1"/>
</dbReference>